<proteinExistence type="predicted"/>
<keyword evidence="4" id="KW-1185">Reference proteome</keyword>
<evidence type="ECO:0000313" key="3">
    <source>
        <dbReference type="EMBL" id="KAK6330576.1"/>
    </source>
</evidence>
<dbReference type="Proteomes" id="UP001313282">
    <property type="component" value="Unassembled WGS sequence"/>
</dbReference>
<feature type="compositionally biased region" description="Polar residues" evidence="1">
    <location>
        <begin position="418"/>
        <end position="428"/>
    </location>
</feature>
<protein>
    <submittedName>
        <fullName evidence="3">Uncharacterized protein</fullName>
    </submittedName>
</protein>
<dbReference type="AlphaFoldDB" id="A0AAN8MNV3"/>
<feature type="compositionally biased region" description="Basic and acidic residues" evidence="1">
    <location>
        <begin position="404"/>
        <end position="417"/>
    </location>
</feature>
<evidence type="ECO:0000256" key="2">
    <source>
        <dbReference type="SAM" id="SignalP"/>
    </source>
</evidence>
<feature type="region of interest" description="Disordered" evidence="1">
    <location>
        <begin position="402"/>
        <end position="452"/>
    </location>
</feature>
<accession>A0AAN8MNV3</accession>
<evidence type="ECO:0000313" key="4">
    <source>
        <dbReference type="Proteomes" id="UP001313282"/>
    </source>
</evidence>
<keyword evidence="2" id="KW-0732">Signal</keyword>
<name>A0AAN8MNV3_9PEZI</name>
<dbReference type="EMBL" id="JAVHNR010000011">
    <property type="protein sequence ID" value="KAK6330576.1"/>
    <property type="molecule type" value="Genomic_DNA"/>
</dbReference>
<feature type="signal peptide" evidence="2">
    <location>
        <begin position="1"/>
        <end position="27"/>
    </location>
</feature>
<reference evidence="3 4" key="1">
    <citation type="submission" date="2019-10" db="EMBL/GenBank/DDBJ databases">
        <authorList>
            <person name="Palmer J.M."/>
        </authorList>
    </citation>
    <scope>NUCLEOTIDE SEQUENCE [LARGE SCALE GENOMIC DNA]</scope>
    <source>
        <strain evidence="3 4">TWF718</strain>
    </source>
</reference>
<evidence type="ECO:0000256" key="1">
    <source>
        <dbReference type="SAM" id="MobiDB-lite"/>
    </source>
</evidence>
<gene>
    <name evidence="3" type="ORF">TWF718_002775</name>
</gene>
<feature type="chain" id="PRO_5042883401" evidence="2">
    <location>
        <begin position="28"/>
        <end position="485"/>
    </location>
</feature>
<organism evidence="3 4">
    <name type="scientific">Orbilia javanica</name>
    <dbReference type="NCBI Taxonomy" id="47235"/>
    <lineage>
        <taxon>Eukaryota</taxon>
        <taxon>Fungi</taxon>
        <taxon>Dikarya</taxon>
        <taxon>Ascomycota</taxon>
        <taxon>Pezizomycotina</taxon>
        <taxon>Orbiliomycetes</taxon>
        <taxon>Orbiliales</taxon>
        <taxon>Orbiliaceae</taxon>
        <taxon>Orbilia</taxon>
    </lineage>
</organism>
<sequence>MSSCAPQSTYFLTVLVYFLLFLKISICPDPNEIISSADLNPKQQTATVVDVELPNETKNTVSMTEQQYENWVSENSQILSYIALQMEWLVELQTKCPLGPSPSISGPSGSRDVPPRSLAFLIRTLKASMASFQEDIVIMSRPVGDLYEVGKLIRETLGWSADEAPTQAKKVVDVLKRAMSQMKYLWEQYDFLETEAREGWVNLPAEDLLQRASFVATQIVQPKPVRSEGTEEIIALNIDADSIKNKIKALQRQLKWITSAARTGEQWVQMAIERELDNPVYTQMLDRKKHDPDHKRGLRNLDFNLVTIFERAVEWYTCWAQPILNMSILMKQLTPLTGERERADLAQGPPATDQVYVIEDYGIEIEDEAPQEDVKVQEDEEQWSTQPIQFIEDTILKEEDDVAPEEHLQSEDVKTEGPQEQWSTQPIYQNYLEDPSVKEEDAVEVEEDSKENLVKRPNVMSLEDIRDVLDVSTQQATNQEEELFL</sequence>
<comment type="caution">
    <text evidence="3">The sequence shown here is derived from an EMBL/GenBank/DDBJ whole genome shotgun (WGS) entry which is preliminary data.</text>
</comment>